<evidence type="ECO:0000313" key="1">
    <source>
        <dbReference type="EMBL" id="KJX94301.1"/>
    </source>
</evidence>
<accession>A0A0F4GA94</accession>
<dbReference type="OrthoDB" id="3867578at2759"/>
<dbReference type="AlphaFoldDB" id="A0A0F4GA94"/>
<protein>
    <submittedName>
        <fullName evidence="1">Uncharacterized protein</fullName>
    </submittedName>
</protein>
<dbReference type="Proteomes" id="UP000033647">
    <property type="component" value="Unassembled WGS sequence"/>
</dbReference>
<dbReference type="EMBL" id="LAFY01004161">
    <property type="protein sequence ID" value="KJX94301.1"/>
    <property type="molecule type" value="Genomic_DNA"/>
</dbReference>
<keyword evidence="2" id="KW-1185">Reference proteome</keyword>
<sequence>MSNSPPLRIAGGTLRVRLSPQHEDDLILERKLIMAHCAAFAPLLRTPDEPGYCASWDKSELVKLPDNDGLIRGFTLALNIVDETAVLEGSRCDLGRPGYRYKNFQDSMYATLDWPCANDYSNNSIGIVEAATQHAVMFELLHGVKIDPGRLHIPIGNETYDVASWRSALGRISEMCARSEFYGCLPFVAVAVKELIEQASSFWEAVAFSPREWHQMAIKLRWGEVYFDSLRHIIAHTKFFVLTLDDDPSEDPFYLDLSAPDFQDFATDLQAKQAVIVLELKRSLHHLQLCESYSEYNNEKSPAWTTFLNLVKNAWPGRSAHANTMEKSEFLACAIWGQWLAEQESGDHVWVSTRRKAERSGPFQNGLMMLEKAAVSGNPPALFGSEVPRTIASIFGLHRRFKPAKKVDVVLTEIVHEAHDIVKSWFETCEEVQDRKTLTWRRSRFDVMARGDYNAKVEAFTFFPLDEEKVPWVDERQWGEIVAAAPGSLVVAEAAYVAAILNA</sequence>
<organism evidence="1 2">
    <name type="scientific">Zymoseptoria brevis</name>
    <dbReference type="NCBI Taxonomy" id="1047168"/>
    <lineage>
        <taxon>Eukaryota</taxon>
        <taxon>Fungi</taxon>
        <taxon>Dikarya</taxon>
        <taxon>Ascomycota</taxon>
        <taxon>Pezizomycotina</taxon>
        <taxon>Dothideomycetes</taxon>
        <taxon>Dothideomycetidae</taxon>
        <taxon>Mycosphaerellales</taxon>
        <taxon>Mycosphaerellaceae</taxon>
        <taxon>Zymoseptoria</taxon>
    </lineage>
</organism>
<name>A0A0F4GA94_9PEZI</name>
<reference evidence="1 2" key="1">
    <citation type="submission" date="2015-03" db="EMBL/GenBank/DDBJ databases">
        <title>RNA-seq based gene annotation and comparative genomics of four Zymoseptoria species reveal species-specific pathogenicity related genes and transposable element activity.</title>
        <authorList>
            <person name="Grandaubert J."/>
            <person name="Bhattacharyya A."/>
            <person name="Stukenbrock E.H."/>
        </authorList>
    </citation>
    <scope>NUCLEOTIDE SEQUENCE [LARGE SCALE GENOMIC DNA]</scope>
    <source>
        <strain evidence="1 2">Zb18110</strain>
    </source>
</reference>
<comment type="caution">
    <text evidence="1">The sequence shown here is derived from an EMBL/GenBank/DDBJ whole genome shotgun (WGS) entry which is preliminary data.</text>
</comment>
<evidence type="ECO:0000313" key="2">
    <source>
        <dbReference type="Proteomes" id="UP000033647"/>
    </source>
</evidence>
<gene>
    <name evidence="1" type="ORF">TI39_contig4202g00061</name>
</gene>
<proteinExistence type="predicted"/>